<dbReference type="EMBL" id="BARU01037328">
    <property type="protein sequence ID" value="GAH86968.1"/>
    <property type="molecule type" value="Genomic_DNA"/>
</dbReference>
<proteinExistence type="predicted"/>
<reference evidence="1" key="1">
    <citation type="journal article" date="2014" name="Front. Microbiol.">
        <title>High frequency of phylogenetically diverse reductive dehalogenase-homologous genes in deep subseafloor sedimentary metagenomes.</title>
        <authorList>
            <person name="Kawai M."/>
            <person name="Futagami T."/>
            <person name="Toyoda A."/>
            <person name="Takaki Y."/>
            <person name="Nishi S."/>
            <person name="Hori S."/>
            <person name="Arai W."/>
            <person name="Tsubouchi T."/>
            <person name="Morono Y."/>
            <person name="Uchiyama I."/>
            <person name="Ito T."/>
            <person name="Fujiyama A."/>
            <person name="Inagaki F."/>
            <person name="Takami H."/>
        </authorList>
    </citation>
    <scope>NUCLEOTIDE SEQUENCE</scope>
    <source>
        <strain evidence="1">Expedition CK06-06</strain>
    </source>
</reference>
<protein>
    <submittedName>
        <fullName evidence="1">Uncharacterized protein</fullName>
    </submittedName>
</protein>
<dbReference type="AlphaFoldDB" id="X1KYG6"/>
<organism evidence="1">
    <name type="scientific">marine sediment metagenome</name>
    <dbReference type="NCBI Taxonomy" id="412755"/>
    <lineage>
        <taxon>unclassified sequences</taxon>
        <taxon>metagenomes</taxon>
        <taxon>ecological metagenomes</taxon>
    </lineage>
</organism>
<gene>
    <name evidence="1" type="ORF">S03H2_58190</name>
</gene>
<accession>X1KYG6</accession>
<sequence>KFIIAPEPFDAKAMVRSGLAELLSDKALKGVNTKGKFAIFGVNVPGESAGRGPMGNVFIGALIPVRNYKKFISQNPNCSEPDDQGISTITVDGRDRVLATKLRRFALLCQTQARDKLVRVKKLMGARKRGLVNALDENEIELATTSPVWLYVNVQEGSKLIGPMLFAQLEQMKAALQSVKESGQGVIGDPAAIVSFYAGMFKMLIDGTGHVTVGLSPTSDVCLVTVGMKAVPETEMAAILTAPASGDLK</sequence>
<evidence type="ECO:0000313" key="1">
    <source>
        <dbReference type="EMBL" id="GAH86968.1"/>
    </source>
</evidence>
<comment type="caution">
    <text evidence="1">The sequence shown here is derived from an EMBL/GenBank/DDBJ whole genome shotgun (WGS) entry which is preliminary data.</text>
</comment>
<name>X1KYG6_9ZZZZ</name>
<feature type="non-terminal residue" evidence="1">
    <location>
        <position position="249"/>
    </location>
</feature>
<feature type="non-terminal residue" evidence="1">
    <location>
        <position position="1"/>
    </location>
</feature>